<dbReference type="EMBL" id="LKAM01000007">
    <property type="protein sequence ID" value="KUM47628.1"/>
    <property type="molecule type" value="Genomic_DNA"/>
</dbReference>
<keyword evidence="1" id="KW-0496">Mitochondrion</keyword>
<evidence type="ECO:0000313" key="1">
    <source>
        <dbReference type="EMBL" id="KUM47628.1"/>
    </source>
</evidence>
<accession>A0A124GN42</accession>
<comment type="caution">
    <text evidence="1">The sequence shown here is derived from an EMBL/GenBank/DDBJ whole genome shotgun (WGS) entry which is preliminary data.</text>
</comment>
<name>A0A124GN42_PICGL</name>
<protein>
    <submittedName>
        <fullName evidence="1">Uncharacterized protein</fullName>
    </submittedName>
</protein>
<geneLocation type="mitochondrion" evidence="1"/>
<proteinExistence type="predicted"/>
<reference evidence="1" key="1">
    <citation type="journal article" date="2015" name="Genome Biol. Evol.">
        <title>Organellar Genomes of White Spruce (Picea glauca): Assembly and Annotation.</title>
        <authorList>
            <person name="Jackman S.D."/>
            <person name="Warren R.L."/>
            <person name="Gibb E.A."/>
            <person name="Vandervalk B.P."/>
            <person name="Mohamadi H."/>
            <person name="Chu J."/>
            <person name="Raymond A."/>
            <person name="Pleasance S."/>
            <person name="Coope R."/>
            <person name="Wildung M.R."/>
            <person name="Ritland C.E."/>
            <person name="Bousquet J."/>
            <person name="Jones S.J."/>
            <person name="Bohlmann J."/>
            <person name="Birol I."/>
        </authorList>
    </citation>
    <scope>NUCLEOTIDE SEQUENCE [LARGE SCALE GENOMIC DNA]</scope>
    <source>
        <tissue evidence="1">Flushing bud</tissue>
    </source>
</reference>
<organism evidence="1">
    <name type="scientific">Picea glauca</name>
    <name type="common">White spruce</name>
    <name type="synonym">Pinus glauca</name>
    <dbReference type="NCBI Taxonomy" id="3330"/>
    <lineage>
        <taxon>Eukaryota</taxon>
        <taxon>Viridiplantae</taxon>
        <taxon>Streptophyta</taxon>
        <taxon>Embryophyta</taxon>
        <taxon>Tracheophyta</taxon>
        <taxon>Spermatophyta</taxon>
        <taxon>Pinopsida</taxon>
        <taxon>Pinidae</taxon>
        <taxon>Conifers I</taxon>
        <taxon>Pinales</taxon>
        <taxon>Pinaceae</taxon>
        <taxon>Picea</taxon>
    </lineage>
</organism>
<gene>
    <name evidence="1" type="ORF">ABT39_MTgene5815</name>
</gene>
<sequence length="102" mass="11754">MNLIRISLLHLRKSKLQRFCLGASDKVRSLSKCRRKLKERGAYQPLMKSQSASHQVDTARECTHRCSRIESHMVSRSANLISSLKQIAQPPLKQPPSPRQYR</sequence>
<dbReference type="AlphaFoldDB" id="A0A124GN42"/>